<dbReference type="SUPFAM" id="SSF56281">
    <property type="entry name" value="Metallo-hydrolase/oxidoreductase"/>
    <property type="match status" value="1"/>
</dbReference>
<dbReference type="InterPro" id="IPR001279">
    <property type="entry name" value="Metallo-B-lactamas"/>
</dbReference>
<gene>
    <name evidence="2" type="ORF">ABUE31_18360</name>
</gene>
<comment type="caution">
    <text evidence="2">The sequence shown here is derived from an EMBL/GenBank/DDBJ whole genome shotgun (WGS) entry which is preliminary data.</text>
</comment>
<protein>
    <submittedName>
        <fullName evidence="2">MBL fold metallo-hydrolase</fullName>
    </submittedName>
</protein>
<evidence type="ECO:0000259" key="1">
    <source>
        <dbReference type="SMART" id="SM00849"/>
    </source>
</evidence>
<accession>A0ABV3R4H6</accession>
<evidence type="ECO:0000313" key="3">
    <source>
        <dbReference type="Proteomes" id="UP001556196"/>
    </source>
</evidence>
<reference evidence="2 3" key="1">
    <citation type="submission" date="2024-06" db="EMBL/GenBank/DDBJ databases">
        <authorList>
            <person name="Tuo L."/>
        </authorList>
    </citation>
    <scope>NUCLEOTIDE SEQUENCE [LARGE SCALE GENOMIC DNA]</scope>
    <source>
        <strain evidence="2 3">ZMM04-5</strain>
    </source>
</reference>
<dbReference type="EMBL" id="JBFOCI010000006">
    <property type="protein sequence ID" value="MEW9807955.1"/>
    <property type="molecule type" value="Genomic_DNA"/>
</dbReference>
<feature type="domain" description="Metallo-beta-lactamase" evidence="1">
    <location>
        <begin position="38"/>
        <end position="240"/>
    </location>
</feature>
<dbReference type="InterPro" id="IPR036866">
    <property type="entry name" value="RibonucZ/Hydroxyglut_hydro"/>
</dbReference>
<dbReference type="RefSeq" id="WP_367725158.1">
    <property type="nucleotide sequence ID" value="NZ_JBFOCI010000006.1"/>
</dbReference>
<proteinExistence type="predicted"/>
<evidence type="ECO:0000313" key="2">
    <source>
        <dbReference type="EMBL" id="MEW9807955.1"/>
    </source>
</evidence>
<dbReference type="Pfam" id="PF12706">
    <property type="entry name" value="Lactamase_B_2"/>
    <property type="match status" value="1"/>
</dbReference>
<sequence>MGDTLRLTILGCGSSPGTPRITGDWGDCDPANPRNRRTRTSAMVERVAPDGRTTRVVIDTGPDFRTQMLAAKVERLDAVVYTHAHADHIHGIDDLRGYWLQQNGLIDIFADIPTLTRLKQAFGYCFETPPGGTYPPILQARLIDPPAAFTVEGEGGPLTFEPLPQVHGDMISLGFRIGRVAYCPDVSDFPGNTVDRLRGLDVLVIDALQYRTHPSHFSLGEALQWIDRLQPGRAVLTHMHTPLDYATVAAETPDYVEPAYDGMSIEIPI</sequence>
<dbReference type="CDD" id="cd16279">
    <property type="entry name" value="metallo-hydrolase-like_MBL-fold"/>
    <property type="match status" value="1"/>
</dbReference>
<name>A0ABV3R4H6_9HYPH</name>
<dbReference type="Proteomes" id="UP001556196">
    <property type="component" value="Unassembled WGS sequence"/>
</dbReference>
<organism evidence="2 3">
    <name type="scientific">Mesorhizobium marinum</name>
    <dbReference type="NCBI Taxonomy" id="3228790"/>
    <lineage>
        <taxon>Bacteria</taxon>
        <taxon>Pseudomonadati</taxon>
        <taxon>Pseudomonadota</taxon>
        <taxon>Alphaproteobacteria</taxon>
        <taxon>Hyphomicrobiales</taxon>
        <taxon>Phyllobacteriaceae</taxon>
        <taxon>Mesorhizobium</taxon>
    </lineage>
</organism>
<dbReference type="PANTHER" id="PTHR42663:SF6">
    <property type="entry name" value="HYDROLASE C777.06C-RELATED"/>
    <property type="match status" value="1"/>
</dbReference>
<keyword evidence="3" id="KW-1185">Reference proteome</keyword>
<dbReference type="PANTHER" id="PTHR42663">
    <property type="entry name" value="HYDROLASE C777.06C-RELATED-RELATED"/>
    <property type="match status" value="1"/>
</dbReference>
<dbReference type="Gene3D" id="3.60.15.10">
    <property type="entry name" value="Ribonuclease Z/Hydroxyacylglutathione hydrolase-like"/>
    <property type="match status" value="1"/>
</dbReference>
<dbReference type="SMART" id="SM00849">
    <property type="entry name" value="Lactamase_B"/>
    <property type="match status" value="1"/>
</dbReference>